<dbReference type="GO" id="GO:0000166">
    <property type="term" value="F:nucleotide binding"/>
    <property type="evidence" value="ECO:0007669"/>
    <property type="project" value="InterPro"/>
</dbReference>
<proteinExistence type="predicted"/>
<dbReference type="InterPro" id="IPR050424">
    <property type="entry name" value="Gfo-Idh-MocA_inositol_DH"/>
</dbReference>
<reference evidence="3 4" key="1">
    <citation type="journal article" date="2018" name="Mol. Biol. Evol.">
        <title>Analysis of the draft genome of the red seaweed Gracilariopsis chorda provides insights into genome size evolution in Rhodophyta.</title>
        <authorList>
            <person name="Lee J."/>
            <person name="Yang E.C."/>
            <person name="Graf L."/>
            <person name="Yang J.H."/>
            <person name="Qiu H."/>
            <person name="Zel Zion U."/>
            <person name="Chan C.X."/>
            <person name="Stephens T.G."/>
            <person name="Weber A.P.M."/>
            <person name="Boo G.H."/>
            <person name="Boo S.M."/>
            <person name="Kim K.M."/>
            <person name="Shin Y."/>
            <person name="Jung M."/>
            <person name="Lee S.J."/>
            <person name="Yim H.S."/>
            <person name="Lee J.H."/>
            <person name="Bhattacharya D."/>
            <person name="Yoon H.S."/>
        </authorList>
    </citation>
    <scope>NUCLEOTIDE SEQUENCE [LARGE SCALE GENOMIC DNA]</scope>
    <source>
        <strain evidence="3 4">SKKU-2015</strain>
        <tissue evidence="3">Whole body</tissue>
    </source>
</reference>
<keyword evidence="4" id="KW-1185">Reference proteome</keyword>
<sequence length="389" mass="42923">MCLHNDSVRYGIVGVGLMGIEHIRNLLLIPTARITCVADDYPDSLSTCRDVLESESADRGAGVQFFEDANALFAASLCDIAIIATPNHTHHRVLMDAYDIADPQMHILVEKPLCTTLKDCREVITAAKKRPGTTYVGLEYCYMPPISRAIADCRKGVIGIPKMVAIREHRFPFLQKVRNWNRFSKNSGGTFVEKCCHFFDLFNRILHPSVPITVYAAGAQDVNHLDEVYDGEKSDIIDNGFVVVQYSGGARACLDLCMFAEASRSQEELSIVGHKGKLEAFLPQLEVRTGLRGQDSCGKVRTEVITDDRIKYQGHHHGSSYLEHLDILKAIKASSTDGASKIATAGLHQGLLSVAIGVAAHMSVQENRVVRLDEVLSEDEITPPFSEKQ</sequence>
<dbReference type="EMBL" id="NBIV01000001">
    <property type="protein sequence ID" value="PXF49982.1"/>
    <property type="molecule type" value="Genomic_DNA"/>
</dbReference>
<accession>A0A2V3J7C2</accession>
<comment type="caution">
    <text evidence="3">The sequence shown here is derived from an EMBL/GenBank/DDBJ whole genome shotgun (WGS) entry which is preliminary data.</text>
</comment>
<protein>
    <submittedName>
        <fullName evidence="3">Putative oxidoreductase YrbE</fullName>
    </submittedName>
</protein>
<dbReference type="SUPFAM" id="SSF55347">
    <property type="entry name" value="Glyceraldehyde-3-phosphate dehydrogenase-like, C-terminal domain"/>
    <property type="match status" value="1"/>
</dbReference>
<dbReference type="STRING" id="448386.A0A2V3J7C2"/>
<dbReference type="Pfam" id="PF02894">
    <property type="entry name" value="GFO_IDH_MocA_C"/>
    <property type="match status" value="1"/>
</dbReference>
<evidence type="ECO:0000259" key="2">
    <source>
        <dbReference type="Pfam" id="PF02894"/>
    </source>
</evidence>
<evidence type="ECO:0000259" key="1">
    <source>
        <dbReference type="Pfam" id="PF01408"/>
    </source>
</evidence>
<feature type="domain" description="Gfo/Idh/MocA-like oxidoreductase C-terminal" evidence="2">
    <location>
        <begin position="155"/>
        <end position="372"/>
    </location>
</feature>
<dbReference type="AlphaFoldDB" id="A0A2V3J7C2"/>
<evidence type="ECO:0000313" key="4">
    <source>
        <dbReference type="Proteomes" id="UP000247409"/>
    </source>
</evidence>
<organism evidence="3 4">
    <name type="scientific">Gracilariopsis chorda</name>
    <dbReference type="NCBI Taxonomy" id="448386"/>
    <lineage>
        <taxon>Eukaryota</taxon>
        <taxon>Rhodophyta</taxon>
        <taxon>Florideophyceae</taxon>
        <taxon>Rhodymeniophycidae</taxon>
        <taxon>Gracilariales</taxon>
        <taxon>Gracilariaceae</taxon>
        <taxon>Gracilariopsis</taxon>
    </lineage>
</organism>
<dbReference type="Proteomes" id="UP000247409">
    <property type="component" value="Unassembled WGS sequence"/>
</dbReference>
<dbReference type="OrthoDB" id="446809at2759"/>
<dbReference type="InterPro" id="IPR000683">
    <property type="entry name" value="Gfo/Idh/MocA-like_OxRdtase_N"/>
</dbReference>
<dbReference type="InterPro" id="IPR036291">
    <property type="entry name" value="NAD(P)-bd_dom_sf"/>
</dbReference>
<evidence type="ECO:0000313" key="3">
    <source>
        <dbReference type="EMBL" id="PXF49982.1"/>
    </source>
</evidence>
<dbReference type="Gene3D" id="3.30.360.10">
    <property type="entry name" value="Dihydrodipicolinate Reductase, domain 2"/>
    <property type="match status" value="1"/>
</dbReference>
<dbReference type="InterPro" id="IPR004104">
    <property type="entry name" value="Gfo/Idh/MocA-like_OxRdtase_C"/>
</dbReference>
<gene>
    <name evidence="3" type="ORF">BWQ96_00142</name>
</gene>
<dbReference type="PANTHER" id="PTHR43593:SF1">
    <property type="entry name" value="INOSITOL 2-DEHYDROGENASE"/>
    <property type="match status" value="1"/>
</dbReference>
<name>A0A2V3J7C2_9FLOR</name>
<dbReference type="SUPFAM" id="SSF51735">
    <property type="entry name" value="NAD(P)-binding Rossmann-fold domains"/>
    <property type="match status" value="1"/>
</dbReference>
<dbReference type="Gene3D" id="3.40.50.720">
    <property type="entry name" value="NAD(P)-binding Rossmann-like Domain"/>
    <property type="match status" value="1"/>
</dbReference>
<dbReference type="PANTHER" id="PTHR43593">
    <property type="match status" value="1"/>
</dbReference>
<dbReference type="Pfam" id="PF01408">
    <property type="entry name" value="GFO_IDH_MocA"/>
    <property type="match status" value="1"/>
</dbReference>
<feature type="domain" description="Gfo/Idh/MocA-like oxidoreductase N-terminal" evidence="1">
    <location>
        <begin position="8"/>
        <end position="137"/>
    </location>
</feature>